<protein>
    <submittedName>
        <fullName evidence="2">Uncharacterized protein</fullName>
    </submittedName>
</protein>
<feature type="compositionally biased region" description="Basic and acidic residues" evidence="1">
    <location>
        <begin position="9"/>
        <end position="18"/>
    </location>
</feature>
<dbReference type="OrthoDB" id="10572299at2759"/>
<feature type="region of interest" description="Disordered" evidence="1">
    <location>
        <begin position="1"/>
        <end position="86"/>
    </location>
</feature>
<organism evidence="2 3">
    <name type="scientific">Trichogramma brassicae</name>
    <dbReference type="NCBI Taxonomy" id="86971"/>
    <lineage>
        <taxon>Eukaryota</taxon>
        <taxon>Metazoa</taxon>
        <taxon>Ecdysozoa</taxon>
        <taxon>Arthropoda</taxon>
        <taxon>Hexapoda</taxon>
        <taxon>Insecta</taxon>
        <taxon>Pterygota</taxon>
        <taxon>Neoptera</taxon>
        <taxon>Endopterygota</taxon>
        <taxon>Hymenoptera</taxon>
        <taxon>Apocrita</taxon>
        <taxon>Proctotrupomorpha</taxon>
        <taxon>Chalcidoidea</taxon>
        <taxon>Trichogrammatidae</taxon>
        <taxon>Trichogramma</taxon>
    </lineage>
</organism>
<dbReference type="Proteomes" id="UP000479190">
    <property type="component" value="Unassembled WGS sequence"/>
</dbReference>
<dbReference type="EMBL" id="CADCXV010001089">
    <property type="protein sequence ID" value="CAB0041110.1"/>
    <property type="molecule type" value="Genomic_DNA"/>
</dbReference>
<evidence type="ECO:0000256" key="1">
    <source>
        <dbReference type="SAM" id="MobiDB-lite"/>
    </source>
</evidence>
<gene>
    <name evidence="2" type="ORF">TBRA_LOCUS12791</name>
</gene>
<reference evidence="2 3" key="1">
    <citation type="submission" date="2020-02" db="EMBL/GenBank/DDBJ databases">
        <authorList>
            <person name="Ferguson B K."/>
        </authorList>
    </citation>
    <scope>NUCLEOTIDE SEQUENCE [LARGE SCALE GENOMIC DNA]</scope>
</reference>
<sequence length="86" mass="9807">MSASPSSTNDRDHPRRPAEITFADQPRSLSPTSRDHFCRPAEITLAHQPRSLSPTSRDHSRRPAETAPLRGHPPTHSPLNERRRRR</sequence>
<evidence type="ECO:0000313" key="3">
    <source>
        <dbReference type="Proteomes" id="UP000479190"/>
    </source>
</evidence>
<proteinExistence type="predicted"/>
<dbReference type="AlphaFoldDB" id="A0A6H5IRZ4"/>
<evidence type="ECO:0000313" key="2">
    <source>
        <dbReference type="EMBL" id="CAB0041110.1"/>
    </source>
</evidence>
<accession>A0A6H5IRZ4</accession>
<keyword evidence="3" id="KW-1185">Reference proteome</keyword>
<name>A0A6H5IRZ4_9HYME</name>